<evidence type="ECO:0000259" key="8">
    <source>
        <dbReference type="PROSITE" id="PS50928"/>
    </source>
</evidence>
<dbReference type="SUPFAM" id="SSF161098">
    <property type="entry name" value="MetI-like"/>
    <property type="match status" value="1"/>
</dbReference>
<evidence type="ECO:0000256" key="1">
    <source>
        <dbReference type="ARBA" id="ARBA00004651"/>
    </source>
</evidence>
<dbReference type="PANTHER" id="PTHR43163:SF6">
    <property type="entry name" value="DIPEPTIDE TRANSPORT SYSTEM PERMEASE PROTEIN DPPB-RELATED"/>
    <property type="match status" value="1"/>
</dbReference>
<feature type="transmembrane region" description="Helical" evidence="7">
    <location>
        <begin position="117"/>
        <end position="140"/>
    </location>
</feature>
<feature type="transmembrane region" description="Helical" evidence="7">
    <location>
        <begin position="265"/>
        <end position="284"/>
    </location>
</feature>
<evidence type="ECO:0000313" key="9">
    <source>
        <dbReference type="EMBL" id="PWJ29777.1"/>
    </source>
</evidence>
<dbReference type="PANTHER" id="PTHR43163">
    <property type="entry name" value="DIPEPTIDE TRANSPORT SYSTEM PERMEASE PROTEIN DPPB-RELATED"/>
    <property type="match status" value="1"/>
</dbReference>
<dbReference type="Proteomes" id="UP000245845">
    <property type="component" value="Unassembled WGS sequence"/>
</dbReference>
<keyword evidence="4 7" id="KW-0812">Transmembrane</keyword>
<evidence type="ECO:0000256" key="4">
    <source>
        <dbReference type="ARBA" id="ARBA00022692"/>
    </source>
</evidence>
<keyword evidence="10" id="KW-1185">Reference proteome</keyword>
<gene>
    <name evidence="9" type="ORF">A8806_10579</name>
</gene>
<evidence type="ECO:0000313" key="10">
    <source>
        <dbReference type="Proteomes" id="UP000245845"/>
    </source>
</evidence>
<name>A0A2Y9BCB4_9FIRM</name>
<keyword evidence="5 7" id="KW-1133">Transmembrane helix</keyword>
<dbReference type="InterPro" id="IPR045621">
    <property type="entry name" value="BPD_transp_1_N"/>
</dbReference>
<dbReference type="Gene3D" id="1.10.3720.10">
    <property type="entry name" value="MetI-like"/>
    <property type="match status" value="1"/>
</dbReference>
<dbReference type="Pfam" id="PF00528">
    <property type="entry name" value="BPD_transp_1"/>
    <property type="match status" value="1"/>
</dbReference>
<dbReference type="GO" id="GO:0005886">
    <property type="term" value="C:plasma membrane"/>
    <property type="evidence" value="ECO:0007669"/>
    <property type="project" value="UniProtKB-SubCell"/>
</dbReference>
<keyword evidence="3" id="KW-1003">Cell membrane</keyword>
<dbReference type="InterPro" id="IPR000515">
    <property type="entry name" value="MetI-like"/>
</dbReference>
<evidence type="ECO:0000256" key="6">
    <source>
        <dbReference type="ARBA" id="ARBA00023136"/>
    </source>
</evidence>
<feature type="domain" description="ABC transmembrane type-1" evidence="8">
    <location>
        <begin position="113"/>
        <end position="314"/>
    </location>
</feature>
<dbReference type="CDD" id="cd06261">
    <property type="entry name" value="TM_PBP2"/>
    <property type="match status" value="1"/>
</dbReference>
<feature type="transmembrane region" description="Helical" evidence="7">
    <location>
        <begin position="26"/>
        <end position="46"/>
    </location>
</feature>
<comment type="subcellular location">
    <subcellularLocation>
        <location evidence="1 7">Cell membrane</location>
        <topology evidence="1 7">Multi-pass membrane protein</topology>
    </subcellularLocation>
</comment>
<keyword evidence="6 7" id="KW-0472">Membrane</keyword>
<feature type="transmembrane region" description="Helical" evidence="7">
    <location>
        <begin position="152"/>
        <end position="173"/>
    </location>
</feature>
<dbReference type="InterPro" id="IPR035906">
    <property type="entry name" value="MetI-like_sf"/>
</dbReference>
<evidence type="ECO:0000256" key="7">
    <source>
        <dbReference type="RuleBase" id="RU363032"/>
    </source>
</evidence>
<dbReference type="Pfam" id="PF19300">
    <property type="entry name" value="BPD_transp_1_N"/>
    <property type="match status" value="1"/>
</dbReference>
<comment type="similarity">
    <text evidence="7">Belongs to the binding-protein-dependent transport system permease family.</text>
</comment>
<feature type="transmembrane region" description="Helical" evidence="7">
    <location>
        <begin position="296"/>
        <end position="317"/>
    </location>
</feature>
<feature type="transmembrane region" description="Helical" evidence="7">
    <location>
        <begin position="188"/>
        <end position="207"/>
    </location>
</feature>
<proteinExistence type="inferred from homology"/>
<sequence>MILDLKDTVQENWSNDFMGKYILKRILLMIPVILGVVILVFTLMQLTPGDPAQVILGTTATDAQINALRQEMGLNDPYIVQLGRYIYDVFIRFDFGTSYISNVSITLELAQRFPKTLIFAVSGMILSLVIGIPLGVTAAVHQNSVADYGSMTLALIGTSLPGFWFALVLILFFNGKLGWLPAYGTGGLKFWILPIASTAFAGITTMARQMRSGMLEVIHSDYITMAKAKGVKKRSVIYKHALPNALIPVITVASMSFGTSLGGTLIAETIFAIPGVGVYIVNAVNNRDYPVVQGGVILLAITFSIIMLLTDLLIAYVDPRVKAQITGGKKRGRKK</sequence>
<keyword evidence="2 7" id="KW-0813">Transport</keyword>
<protein>
    <submittedName>
        <fullName evidence="9">Peptide/nickel transport system permease protein</fullName>
    </submittedName>
</protein>
<comment type="caution">
    <text evidence="9">The sequence shown here is derived from an EMBL/GenBank/DDBJ whole genome shotgun (WGS) entry which is preliminary data.</text>
</comment>
<organism evidence="9 10">
    <name type="scientific">Faecalicatena orotica</name>
    <dbReference type="NCBI Taxonomy" id="1544"/>
    <lineage>
        <taxon>Bacteria</taxon>
        <taxon>Bacillati</taxon>
        <taxon>Bacillota</taxon>
        <taxon>Clostridia</taxon>
        <taxon>Lachnospirales</taxon>
        <taxon>Lachnospiraceae</taxon>
        <taxon>Faecalicatena</taxon>
    </lineage>
</organism>
<feature type="transmembrane region" description="Helical" evidence="7">
    <location>
        <begin position="241"/>
        <end position="259"/>
    </location>
</feature>
<accession>A0A2Y9BCB4</accession>
<dbReference type="GO" id="GO:0055085">
    <property type="term" value="P:transmembrane transport"/>
    <property type="evidence" value="ECO:0007669"/>
    <property type="project" value="InterPro"/>
</dbReference>
<dbReference type="EMBL" id="QGDL01000005">
    <property type="protein sequence ID" value="PWJ29777.1"/>
    <property type="molecule type" value="Genomic_DNA"/>
</dbReference>
<dbReference type="PROSITE" id="PS50928">
    <property type="entry name" value="ABC_TM1"/>
    <property type="match status" value="1"/>
</dbReference>
<reference evidence="9 10" key="1">
    <citation type="submission" date="2018-05" db="EMBL/GenBank/DDBJ databases">
        <title>The Hungate 1000. A catalogue of reference genomes from the rumen microbiome.</title>
        <authorList>
            <person name="Kelly W."/>
        </authorList>
    </citation>
    <scope>NUCLEOTIDE SEQUENCE [LARGE SCALE GENOMIC DNA]</scope>
    <source>
        <strain evidence="9 10">NLAE-zl-C242</strain>
    </source>
</reference>
<evidence type="ECO:0000256" key="5">
    <source>
        <dbReference type="ARBA" id="ARBA00022989"/>
    </source>
</evidence>
<evidence type="ECO:0000256" key="2">
    <source>
        <dbReference type="ARBA" id="ARBA00022448"/>
    </source>
</evidence>
<dbReference type="AlphaFoldDB" id="A0A2Y9BCB4"/>
<evidence type="ECO:0000256" key="3">
    <source>
        <dbReference type="ARBA" id="ARBA00022475"/>
    </source>
</evidence>